<evidence type="ECO:0000313" key="4">
    <source>
        <dbReference type="EMBL" id="MDR7360101.1"/>
    </source>
</evidence>
<gene>
    <name evidence="4" type="ORF">J2S64_003792</name>
</gene>
<keyword evidence="2" id="KW-0804">Transcription</keyword>
<keyword evidence="1" id="KW-0805">Transcription regulation</keyword>
<dbReference type="Gene3D" id="1.10.10.1320">
    <property type="entry name" value="Anti-sigma factor, zinc-finger domain"/>
    <property type="match status" value="1"/>
</dbReference>
<evidence type="ECO:0000256" key="1">
    <source>
        <dbReference type="ARBA" id="ARBA00023015"/>
    </source>
</evidence>
<proteinExistence type="predicted"/>
<protein>
    <submittedName>
        <fullName evidence="4">Anti-sigma factor RsiW</fullName>
    </submittedName>
</protein>
<comment type="caution">
    <text evidence="4">The sequence shown here is derived from an EMBL/GenBank/DDBJ whole genome shotgun (WGS) entry which is preliminary data.</text>
</comment>
<accession>A0ABU2BP96</accession>
<dbReference type="EMBL" id="JAVDYI010000001">
    <property type="protein sequence ID" value="MDR7360101.1"/>
    <property type="molecule type" value="Genomic_DNA"/>
</dbReference>
<dbReference type="InterPro" id="IPR041916">
    <property type="entry name" value="Anti_sigma_zinc_sf"/>
</dbReference>
<reference evidence="4 5" key="1">
    <citation type="submission" date="2023-07" db="EMBL/GenBank/DDBJ databases">
        <title>Sequencing the genomes of 1000 actinobacteria strains.</title>
        <authorList>
            <person name="Klenk H.-P."/>
        </authorList>
    </citation>
    <scope>NUCLEOTIDE SEQUENCE [LARGE SCALE GENOMIC DNA]</scope>
    <source>
        <strain evidence="4 5">DSM 20167</strain>
    </source>
</reference>
<keyword evidence="3" id="KW-0812">Transmembrane</keyword>
<dbReference type="RefSeq" id="WP_310292843.1">
    <property type="nucleotide sequence ID" value="NZ_BAAAWO010000001.1"/>
</dbReference>
<dbReference type="Proteomes" id="UP001183817">
    <property type="component" value="Unassembled WGS sequence"/>
</dbReference>
<keyword evidence="3" id="KW-1133">Transmembrane helix</keyword>
<keyword evidence="3" id="KW-0472">Membrane</keyword>
<name>A0ABU2BP96_9MICC</name>
<evidence type="ECO:0000256" key="2">
    <source>
        <dbReference type="ARBA" id="ARBA00023163"/>
    </source>
</evidence>
<feature type="transmembrane region" description="Helical" evidence="3">
    <location>
        <begin position="85"/>
        <end position="108"/>
    </location>
</feature>
<organism evidence="4 5">
    <name type="scientific">Paeniglutamicibacter sulfureus</name>
    <dbReference type="NCBI Taxonomy" id="43666"/>
    <lineage>
        <taxon>Bacteria</taxon>
        <taxon>Bacillati</taxon>
        <taxon>Actinomycetota</taxon>
        <taxon>Actinomycetes</taxon>
        <taxon>Micrococcales</taxon>
        <taxon>Micrococcaceae</taxon>
        <taxon>Paeniglutamicibacter</taxon>
    </lineage>
</organism>
<sequence length="299" mass="31646">MHRYERWMGDYVGGRLNGRRAKALEKHVPGCAACSAALNTWQRGPVSAPKSAESPAVPLNAQTLLGAHYALPHERGARGSRTNGFVPMVVLLLVFALVGTIAAMSWVLGAQAAQGASKGDPAESWNASARTLDTDTITQLRQAGWTCPVIEAAGFTLTSASGVLVGGEATVTLVLSDEEHTVELAETRTLASAVKAPLQTTKAASTSTDPTSGMLTELGRRLGAKAAAAVTYAGGTATLNMEDVRYEVSSDMSKADVEQVLQRLVVGEHTRIVSLDPSTEKLSQRLLRGFSRLMVLDFK</sequence>
<evidence type="ECO:0000313" key="5">
    <source>
        <dbReference type="Proteomes" id="UP001183817"/>
    </source>
</evidence>
<evidence type="ECO:0000256" key="3">
    <source>
        <dbReference type="SAM" id="Phobius"/>
    </source>
</evidence>
<keyword evidence="5" id="KW-1185">Reference proteome</keyword>